<dbReference type="Proteomes" id="UP000198892">
    <property type="component" value="Unassembled WGS sequence"/>
</dbReference>
<keyword evidence="2" id="KW-1185">Reference proteome</keyword>
<organism evidence="1 2">
    <name type="scientific">Salibacterium halotolerans</name>
    <dbReference type="NCBI Taxonomy" id="1884432"/>
    <lineage>
        <taxon>Bacteria</taxon>
        <taxon>Bacillati</taxon>
        <taxon>Bacillota</taxon>
        <taxon>Bacilli</taxon>
        <taxon>Bacillales</taxon>
        <taxon>Bacillaceae</taxon>
    </lineage>
</organism>
<accession>A0A1I5XLM9</accession>
<proteinExistence type="predicted"/>
<dbReference type="EMBL" id="FOXD01000029">
    <property type="protein sequence ID" value="SFQ32881.1"/>
    <property type="molecule type" value="Genomic_DNA"/>
</dbReference>
<evidence type="ECO:0000313" key="2">
    <source>
        <dbReference type="Proteomes" id="UP000198892"/>
    </source>
</evidence>
<name>A0A1I5XLM9_9BACI</name>
<reference evidence="2" key="1">
    <citation type="submission" date="2016-10" db="EMBL/GenBank/DDBJ databases">
        <authorList>
            <person name="Varghese N."/>
            <person name="Submissions S."/>
        </authorList>
    </citation>
    <scope>NUCLEOTIDE SEQUENCE [LARGE SCALE GENOMIC DNA]</scope>
    <source>
        <strain evidence="2">S7</strain>
    </source>
</reference>
<dbReference type="AlphaFoldDB" id="A0A1I5XLM9"/>
<protein>
    <submittedName>
        <fullName evidence="1">Uncharacterized protein</fullName>
    </submittedName>
</protein>
<gene>
    <name evidence="1" type="ORF">SAMN05518683_12927</name>
</gene>
<sequence length="51" mass="5541">MDTVLTVIKENGKHRFVSCAEAVFFVCSGADVGLVTFKPRGRRPNVVMNGS</sequence>
<evidence type="ECO:0000313" key="1">
    <source>
        <dbReference type="EMBL" id="SFQ32881.1"/>
    </source>
</evidence>